<evidence type="ECO:0000313" key="1">
    <source>
        <dbReference type="EMBL" id="MCT7977848.1"/>
    </source>
</evidence>
<name>A0ABT2N581_9CYAN</name>
<dbReference type="Proteomes" id="UP001525961">
    <property type="component" value="Unassembled WGS sequence"/>
</dbReference>
<keyword evidence="2" id="KW-1185">Reference proteome</keyword>
<comment type="caution">
    <text evidence="1">The sequence shown here is derived from an EMBL/GenBank/DDBJ whole genome shotgun (WGS) entry which is preliminary data.</text>
</comment>
<accession>A0ABT2N581</accession>
<keyword evidence="1" id="KW-0255">Endonuclease</keyword>
<dbReference type="InterPro" id="IPR007636">
    <property type="entry name" value="Restrct_endonuc_II_XhoI"/>
</dbReference>
<sequence length="246" mass="28374">MIKINNLDEKIREAVSHFWLTRDEQLKKQKMSIKQDYGARSAVTGGKQMAAFERLATQIALDAGIPRSSIFWTSRLELPGYFRPEKKWDLLIVDQGTLVAAVEFKSQVGPSFGNNFNNRAEEAIGTAKDLWIAYREGVFGEQQQPWLGYLFILEDCDKTQVPVTAKQPHFKVSPDFINASYAKRYEILLTKLVRERYYTSACLILSKKPQNIDDIHYSEPREILRSQVFFITFAAHLEAYVRLKNN</sequence>
<proteinExistence type="predicted"/>
<evidence type="ECO:0000313" key="2">
    <source>
        <dbReference type="Proteomes" id="UP001525961"/>
    </source>
</evidence>
<keyword evidence="1" id="KW-0540">Nuclease</keyword>
<keyword evidence="1" id="KW-0378">Hydrolase</keyword>
<gene>
    <name evidence="1" type="ORF">NG792_09035</name>
</gene>
<protein>
    <submittedName>
        <fullName evidence="1">PaeR7I family type II restriction endonuclease</fullName>
    </submittedName>
</protein>
<dbReference type="Pfam" id="PF04555">
    <property type="entry name" value="XhoI"/>
    <property type="match status" value="1"/>
</dbReference>
<reference evidence="1 2" key="1">
    <citation type="journal article" date="2022" name="Front. Microbiol.">
        <title>High genomic differentiation and limited gene flow indicate recent cryptic speciation within the genus Laspinema (cyanobacteria).</title>
        <authorList>
            <person name="Stanojkovic A."/>
            <person name="Skoupy S."/>
            <person name="Skaloud P."/>
            <person name="Dvorak P."/>
        </authorList>
    </citation>
    <scope>NUCLEOTIDE SEQUENCE [LARGE SCALE GENOMIC DNA]</scope>
    <source>
        <strain evidence="1 2">D3b</strain>
    </source>
</reference>
<organism evidence="1 2">
    <name type="scientific">Laspinema olomoucense D3b</name>
    <dbReference type="NCBI Taxonomy" id="2953688"/>
    <lineage>
        <taxon>Bacteria</taxon>
        <taxon>Bacillati</taxon>
        <taxon>Cyanobacteriota</taxon>
        <taxon>Cyanophyceae</taxon>
        <taxon>Oscillatoriophycideae</taxon>
        <taxon>Oscillatoriales</taxon>
        <taxon>Laspinemataceae</taxon>
        <taxon>Laspinema</taxon>
        <taxon>Laspinema olomoucense</taxon>
    </lineage>
</organism>
<dbReference type="RefSeq" id="WP_261235253.1">
    <property type="nucleotide sequence ID" value="NZ_JAMXFA010000009.1"/>
</dbReference>
<dbReference type="GO" id="GO:0004519">
    <property type="term" value="F:endonuclease activity"/>
    <property type="evidence" value="ECO:0007669"/>
    <property type="project" value="UniProtKB-KW"/>
</dbReference>
<dbReference type="EMBL" id="JAMXFA010000009">
    <property type="protein sequence ID" value="MCT7977848.1"/>
    <property type="molecule type" value="Genomic_DNA"/>
</dbReference>